<dbReference type="Gene3D" id="2.160.20.10">
    <property type="entry name" value="Single-stranded right-handed beta-helix, Pectin lyase-like"/>
    <property type="match status" value="2"/>
</dbReference>
<gene>
    <name evidence="5" type="ORF">HU200_000913</name>
</gene>
<evidence type="ECO:0000256" key="3">
    <source>
        <dbReference type="ARBA" id="ARBA00023085"/>
    </source>
</evidence>
<dbReference type="UniPathway" id="UPA00545">
    <property type="reaction ID" value="UER00823"/>
</dbReference>
<dbReference type="OrthoDB" id="2019149at2759"/>
<feature type="domain" description="Pectinesterase catalytic" evidence="4">
    <location>
        <begin position="8"/>
        <end position="63"/>
    </location>
</feature>
<dbReference type="InterPro" id="IPR011050">
    <property type="entry name" value="Pectin_lyase_fold/virulence"/>
</dbReference>
<evidence type="ECO:0000313" key="6">
    <source>
        <dbReference type="Proteomes" id="UP000636709"/>
    </source>
</evidence>
<accession>A0A835FY21</accession>
<dbReference type="InterPro" id="IPR000070">
    <property type="entry name" value="Pectinesterase_cat"/>
</dbReference>
<keyword evidence="2" id="KW-0378">Hydrolase</keyword>
<name>A0A835FY21_9POAL</name>
<evidence type="ECO:0000313" key="5">
    <source>
        <dbReference type="EMBL" id="KAF8780948.1"/>
    </source>
</evidence>
<keyword evidence="6" id="KW-1185">Reference proteome</keyword>
<dbReference type="Pfam" id="PF01095">
    <property type="entry name" value="Pectinesterase"/>
    <property type="match status" value="2"/>
</dbReference>
<protein>
    <recommendedName>
        <fullName evidence="4">Pectinesterase catalytic domain-containing protein</fullName>
    </recommendedName>
</protein>
<dbReference type="Proteomes" id="UP000636709">
    <property type="component" value="Unassembled WGS sequence"/>
</dbReference>
<dbReference type="GO" id="GO:0042545">
    <property type="term" value="P:cell wall modification"/>
    <property type="evidence" value="ECO:0007669"/>
    <property type="project" value="InterPro"/>
</dbReference>
<evidence type="ECO:0000256" key="1">
    <source>
        <dbReference type="ARBA" id="ARBA00005184"/>
    </source>
</evidence>
<keyword evidence="3" id="KW-0063">Aspartyl esterase</keyword>
<organism evidence="5 6">
    <name type="scientific">Digitaria exilis</name>
    <dbReference type="NCBI Taxonomy" id="1010633"/>
    <lineage>
        <taxon>Eukaryota</taxon>
        <taxon>Viridiplantae</taxon>
        <taxon>Streptophyta</taxon>
        <taxon>Embryophyta</taxon>
        <taxon>Tracheophyta</taxon>
        <taxon>Spermatophyta</taxon>
        <taxon>Magnoliopsida</taxon>
        <taxon>Liliopsida</taxon>
        <taxon>Poales</taxon>
        <taxon>Poaceae</taxon>
        <taxon>PACMAD clade</taxon>
        <taxon>Panicoideae</taxon>
        <taxon>Panicodae</taxon>
        <taxon>Paniceae</taxon>
        <taxon>Anthephorinae</taxon>
        <taxon>Digitaria</taxon>
    </lineage>
</organism>
<evidence type="ECO:0000256" key="2">
    <source>
        <dbReference type="ARBA" id="ARBA00022801"/>
    </source>
</evidence>
<dbReference type="GO" id="GO:0030599">
    <property type="term" value="F:pectinesterase activity"/>
    <property type="evidence" value="ECO:0007669"/>
    <property type="project" value="InterPro"/>
</dbReference>
<dbReference type="PANTHER" id="PTHR31707">
    <property type="entry name" value="PECTINESTERASE"/>
    <property type="match status" value="1"/>
</dbReference>
<dbReference type="EMBL" id="JACEFO010000112">
    <property type="protein sequence ID" value="KAF8780948.1"/>
    <property type="molecule type" value="Genomic_DNA"/>
</dbReference>
<sequence>MNCATPADLVVAADGSGTYTTVTAAITVAPSNSHKTFTIHEFIIVPQDKPNITLISDGLDATVENSVRPKKEQGQAVAIRPCALRAFQDTGQENTITTQGRASGQASADDTSVFNFQSCTVAADNRAPWRLTRTLRLMARAKGSVQTFLGRPWLPWENELPPDTIFYTENDNNGPGAATGNGPRRAGRIAGKRLHLAAQYWNPVHAGILNAISRF</sequence>
<dbReference type="InterPro" id="IPR012334">
    <property type="entry name" value="Pectin_lyas_fold"/>
</dbReference>
<dbReference type="AlphaFoldDB" id="A0A835FY21"/>
<dbReference type="SUPFAM" id="SSF51126">
    <property type="entry name" value="Pectin lyase-like"/>
    <property type="match status" value="1"/>
</dbReference>
<proteinExistence type="predicted"/>
<comment type="caution">
    <text evidence="5">The sequence shown here is derived from an EMBL/GenBank/DDBJ whole genome shotgun (WGS) entry which is preliminary data.</text>
</comment>
<comment type="pathway">
    <text evidence="1">Glycan metabolism; pectin degradation; 2-dehydro-3-deoxy-D-gluconate from pectin: step 1/5.</text>
</comment>
<feature type="domain" description="Pectinesterase catalytic" evidence="4">
    <location>
        <begin position="77"/>
        <end position="181"/>
    </location>
</feature>
<evidence type="ECO:0000259" key="4">
    <source>
        <dbReference type="Pfam" id="PF01095"/>
    </source>
</evidence>
<reference evidence="5" key="1">
    <citation type="submission" date="2020-07" db="EMBL/GenBank/DDBJ databases">
        <title>Genome sequence and genetic diversity analysis of an under-domesticated orphan crop, white fonio (Digitaria exilis).</title>
        <authorList>
            <person name="Bennetzen J.L."/>
            <person name="Chen S."/>
            <person name="Ma X."/>
            <person name="Wang X."/>
            <person name="Yssel A.E.J."/>
            <person name="Chaluvadi S.R."/>
            <person name="Johnson M."/>
            <person name="Gangashetty P."/>
            <person name="Hamidou F."/>
            <person name="Sanogo M.D."/>
            <person name="Zwaenepoel A."/>
            <person name="Wallace J."/>
            <person name="Van De Peer Y."/>
            <person name="Van Deynze A."/>
        </authorList>
    </citation>
    <scope>NUCLEOTIDE SEQUENCE</scope>
    <source>
        <tissue evidence="5">Leaves</tissue>
    </source>
</reference>
<dbReference type="GO" id="GO:0045490">
    <property type="term" value="P:pectin catabolic process"/>
    <property type="evidence" value="ECO:0007669"/>
    <property type="project" value="UniProtKB-UniPathway"/>
</dbReference>